<evidence type="ECO:0000313" key="3">
    <source>
        <dbReference type="Proteomes" id="UP000005459"/>
    </source>
</evidence>
<evidence type="ECO:0000313" key="2">
    <source>
        <dbReference type="EMBL" id="EGV19010.1"/>
    </source>
</evidence>
<protein>
    <submittedName>
        <fullName evidence="2">Uncharacterized protein</fullName>
    </submittedName>
</protein>
<sequence>MRVLSPENPRHDHSNPRGDRIGERAAAYDDKGYQLPAITGFRFAWYAFHPQTEIFTAMRRRCPCTKVCPTAQPNRLP</sequence>
<organism evidence="2 3">
    <name type="scientific">Thiocapsa marina 5811</name>
    <dbReference type="NCBI Taxonomy" id="768671"/>
    <lineage>
        <taxon>Bacteria</taxon>
        <taxon>Pseudomonadati</taxon>
        <taxon>Pseudomonadota</taxon>
        <taxon>Gammaproteobacteria</taxon>
        <taxon>Chromatiales</taxon>
        <taxon>Chromatiaceae</taxon>
        <taxon>Thiocapsa</taxon>
    </lineage>
</organism>
<keyword evidence="3" id="KW-1185">Reference proteome</keyword>
<name>F9UA62_9GAMM</name>
<dbReference type="EMBL" id="AFWV01000005">
    <property type="protein sequence ID" value="EGV19010.1"/>
    <property type="molecule type" value="Genomic_DNA"/>
</dbReference>
<evidence type="ECO:0000256" key="1">
    <source>
        <dbReference type="SAM" id="MobiDB-lite"/>
    </source>
</evidence>
<proteinExistence type="predicted"/>
<feature type="region of interest" description="Disordered" evidence="1">
    <location>
        <begin position="1"/>
        <end position="22"/>
    </location>
</feature>
<reference evidence="2 3" key="1">
    <citation type="submission" date="2011-06" db="EMBL/GenBank/DDBJ databases">
        <title>The draft genome of Thiocapsa marina 5811.</title>
        <authorList>
            <consortium name="US DOE Joint Genome Institute (JGI-PGF)"/>
            <person name="Lucas S."/>
            <person name="Han J."/>
            <person name="Cheng J.-F."/>
            <person name="Goodwin L."/>
            <person name="Pitluck S."/>
            <person name="Peters L."/>
            <person name="Land M.L."/>
            <person name="Hauser L."/>
            <person name="Vogl K."/>
            <person name="Liu Z."/>
            <person name="Imhoff J."/>
            <person name="Thiel V."/>
            <person name="Frigaard N.-U."/>
            <person name="Bryant D."/>
            <person name="Woyke T.J."/>
        </authorList>
    </citation>
    <scope>NUCLEOTIDE SEQUENCE [LARGE SCALE GENOMIC DNA]</scope>
    <source>
        <strain evidence="2 3">5811</strain>
    </source>
</reference>
<feature type="compositionally biased region" description="Basic and acidic residues" evidence="1">
    <location>
        <begin position="8"/>
        <end position="22"/>
    </location>
</feature>
<dbReference type="Proteomes" id="UP000005459">
    <property type="component" value="Unassembled WGS sequence"/>
</dbReference>
<gene>
    <name evidence="2" type="ORF">ThimaDRAFT_1814</name>
</gene>
<dbReference type="AlphaFoldDB" id="F9UA62"/>
<accession>F9UA62</accession>